<organism evidence="3 4">
    <name type="scientific">Streptomyces klenkii</name>
    <dbReference type="NCBI Taxonomy" id="1420899"/>
    <lineage>
        <taxon>Bacteria</taxon>
        <taxon>Bacillati</taxon>
        <taxon>Actinomycetota</taxon>
        <taxon>Actinomycetes</taxon>
        <taxon>Kitasatosporales</taxon>
        <taxon>Streptomycetaceae</taxon>
        <taxon>Streptomyces</taxon>
    </lineage>
</organism>
<reference evidence="3 4" key="1">
    <citation type="journal article" date="2015" name="Antonie Van Leeuwenhoek">
        <title>Streptomyces klenkii sp. nov., isolated from deep marine sediment.</title>
        <authorList>
            <person name="Veyisoglu A."/>
            <person name="Sahin N."/>
        </authorList>
    </citation>
    <scope>NUCLEOTIDE SEQUENCE [LARGE SCALE GENOMIC DNA]</scope>
    <source>
        <strain evidence="3 4">KCTC 29202</strain>
    </source>
</reference>
<name>A0A3A9ZZ41_9ACTN</name>
<proteinExistence type="predicted"/>
<dbReference type="OrthoDB" id="2897536at2"/>
<protein>
    <submittedName>
        <fullName evidence="3">XRE family transcriptional regulator</fullName>
    </submittedName>
</protein>
<dbReference type="EMBL" id="RBAM01000122">
    <property type="protein sequence ID" value="RKN53469.1"/>
    <property type="molecule type" value="Genomic_DNA"/>
</dbReference>
<feature type="compositionally biased region" description="Basic and acidic residues" evidence="1">
    <location>
        <begin position="14"/>
        <end position="24"/>
    </location>
</feature>
<comment type="caution">
    <text evidence="3">The sequence shown here is derived from an EMBL/GenBank/DDBJ whole genome shotgun (WGS) entry which is preliminary data.</text>
</comment>
<feature type="region of interest" description="Disordered" evidence="1">
    <location>
        <begin position="1"/>
        <end position="28"/>
    </location>
</feature>
<evidence type="ECO:0000256" key="1">
    <source>
        <dbReference type="SAM" id="MobiDB-lite"/>
    </source>
</evidence>
<dbReference type="SUPFAM" id="SSF47413">
    <property type="entry name" value="lambda repressor-like DNA-binding domains"/>
    <property type="match status" value="1"/>
</dbReference>
<dbReference type="PROSITE" id="PS50943">
    <property type="entry name" value="HTH_CROC1"/>
    <property type="match status" value="1"/>
</dbReference>
<dbReference type="Pfam" id="PF19054">
    <property type="entry name" value="DUF5753"/>
    <property type="match status" value="1"/>
</dbReference>
<dbReference type="GO" id="GO:0003677">
    <property type="term" value="F:DNA binding"/>
    <property type="evidence" value="ECO:0007669"/>
    <property type="project" value="InterPro"/>
</dbReference>
<dbReference type="InterPro" id="IPR001387">
    <property type="entry name" value="Cro/C1-type_HTH"/>
</dbReference>
<dbReference type="InterPro" id="IPR010982">
    <property type="entry name" value="Lambda_DNA-bd_dom_sf"/>
</dbReference>
<dbReference type="CDD" id="cd00093">
    <property type="entry name" value="HTH_XRE"/>
    <property type="match status" value="1"/>
</dbReference>
<accession>A0A3A9ZZ41</accession>
<dbReference type="AlphaFoldDB" id="A0A3A9ZZ41"/>
<gene>
    <name evidence="3" type="ORF">D7231_35105</name>
</gene>
<dbReference type="SMART" id="SM00530">
    <property type="entry name" value="HTH_XRE"/>
    <property type="match status" value="1"/>
</dbReference>
<dbReference type="Pfam" id="PF01381">
    <property type="entry name" value="HTH_3"/>
    <property type="match status" value="1"/>
</dbReference>
<feature type="domain" description="HTH cro/C1-type" evidence="2">
    <location>
        <begin position="44"/>
        <end position="97"/>
    </location>
</feature>
<sequence>MTGFPGFQPVRKVRTSESQKEDRQVNVCPGSESTDGYAYFGLEVKEARLHAKLTQKELADETHYQPPYISKVENGLLLASEQFAVACDRVFNTSGFFARMRERISRHEHPSWFEPYVKWEVQAETILNYSANLVAGVLQTERYAYAIYRHAHPTASEQWVKRKVEARLRRHEILERPNPPLLWVILDECCLRRVIGGREVMREQLGRLLSEAESPQVTVQVLPFSAGAPPATESFILLTFAEEAGVLYEESWTGGRVIDSAAQVAEASAAYDRLRADAMSPVDSLALIKKVMLEEYS</sequence>
<dbReference type="Proteomes" id="UP000270343">
    <property type="component" value="Unassembled WGS sequence"/>
</dbReference>
<evidence type="ECO:0000313" key="3">
    <source>
        <dbReference type="EMBL" id="RKN53469.1"/>
    </source>
</evidence>
<dbReference type="Gene3D" id="1.10.260.40">
    <property type="entry name" value="lambda repressor-like DNA-binding domains"/>
    <property type="match status" value="1"/>
</dbReference>
<evidence type="ECO:0000259" key="2">
    <source>
        <dbReference type="PROSITE" id="PS50943"/>
    </source>
</evidence>
<evidence type="ECO:0000313" key="4">
    <source>
        <dbReference type="Proteomes" id="UP000270343"/>
    </source>
</evidence>
<dbReference type="InterPro" id="IPR043917">
    <property type="entry name" value="DUF5753"/>
</dbReference>
<keyword evidence="4" id="KW-1185">Reference proteome</keyword>